<evidence type="ECO:0000313" key="1">
    <source>
        <dbReference type="EMBL" id="QJA77463.1"/>
    </source>
</evidence>
<name>A0A6M3K5A4_9ZZZZ</name>
<accession>A0A6M3K5A4</accession>
<dbReference type="EMBL" id="MT142284">
    <property type="protein sequence ID" value="QJA77463.1"/>
    <property type="molecule type" value="Genomic_DNA"/>
</dbReference>
<proteinExistence type="predicted"/>
<organism evidence="1">
    <name type="scientific">viral metagenome</name>
    <dbReference type="NCBI Taxonomy" id="1070528"/>
    <lineage>
        <taxon>unclassified sequences</taxon>
        <taxon>metagenomes</taxon>
        <taxon>organismal metagenomes</taxon>
    </lineage>
</organism>
<sequence length="129" mass="14954">MPRHGRHMAEHDWLVVYMLASGRGEQPYVELSFFDEHDRPSGIPSTDNTEKSFLKKEMAENLSLEAKDILRLILTAPAEVVKELTTPIHACFSKRKIKAFLLRNGWKTSKVDKAFVEIREFVREIEKLN</sequence>
<protein>
    <submittedName>
        <fullName evidence="1">Uncharacterized protein</fullName>
    </submittedName>
</protein>
<dbReference type="AlphaFoldDB" id="A0A6M3K5A4"/>
<reference evidence="1" key="1">
    <citation type="submission" date="2020-03" db="EMBL/GenBank/DDBJ databases">
        <title>The deep terrestrial virosphere.</title>
        <authorList>
            <person name="Holmfeldt K."/>
            <person name="Nilsson E."/>
            <person name="Simone D."/>
            <person name="Lopez-Fernandez M."/>
            <person name="Wu X."/>
            <person name="de Brujin I."/>
            <person name="Lundin D."/>
            <person name="Andersson A."/>
            <person name="Bertilsson S."/>
            <person name="Dopson M."/>
        </authorList>
    </citation>
    <scope>NUCLEOTIDE SEQUENCE</scope>
    <source>
        <strain evidence="1">MM415A01300</strain>
    </source>
</reference>
<gene>
    <name evidence="1" type="ORF">MM415A01300_0008</name>
</gene>